<dbReference type="PANTHER" id="PTHR48079">
    <property type="entry name" value="PROTEIN YEEZ"/>
    <property type="match status" value="1"/>
</dbReference>
<protein>
    <submittedName>
        <fullName evidence="2">SDR family oxidoreductase</fullName>
    </submittedName>
</protein>
<dbReference type="InterPro" id="IPR036291">
    <property type="entry name" value="NAD(P)-bd_dom_sf"/>
</dbReference>
<sequence length="359" mass="37971">MASVGHVRVVVVGASGNVGTAVLRALAREPVVTSIVGVARRVPRADGSSTVGFPHDAAEWVRVDLTDTADAVVRGLDEALAGADAVVHLAWASPATRSAEAQRRLNLGGTRAVVDAVLRQHVRHLVLGSTSGVYSPGPADGSAVDESWPRRGVLTSTYSVQKAAVERMLDDVERDHPRLVVTRMRPALMFQREAGAELSRYFLGRLGTLALRLAAKRAPTGTLLPVLPFPEGLRLQVLHADDAADAYRAVIVGRHPGAFNLAPTGWLDGAGLARLLAGGRTFAVSPDLVRRGLAVASAARLVPIDVGWFDMARADVVMDASRARELLHWRPTRNPGDVLRETVEGVLEGASASTPPLAG</sequence>
<evidence type="ECO:0000313" key="3">
    <source>
        <dbReference type="Proteomes" id="UP001501138"/>
    </source>
</evidence>
<comment type="caution">
    <text evidence="2">The sequence shown here is derived from an EMBL/GenBank/DDBJ whole genome shotgun (WGS) entry which is preliminary data.</text>
</comment>
<feature type="domain" description="NAD-dependent epimerase/dehydratase" evidence="1">
    <location>
        <begin position="9"/>
        <end position="262"/>
    </location>
</feature>
<dbReference type="InterPro" id="IPR001509">
    <property type="entry name" value="Epimerase_deHydtase"/>
</dbReference>
<dbReference type="Gene3D" id="3.40.50.720">
    <property type="entry name" value="NAD(P)-binding Rossmann-like Domain"/>
    <property type="match status" value="1"/>
</dbReference>
<proteinExistence type="predicted"/>
<keyword evidence="3" id="KW-1185">Reference proteome</keyword>
<dbReference type="EMBL" id="BAAAPM010000005">
    <property type="protein sequence ID" value="GAA1730090.1"/>
    <property type="molecule type" value="Genomic_DNA"/>
</dbReference>
<organism evidence="2 3">
    <name type="scientific">Isoptericola hypogeus</name>
    <dbReference type="NCBI Taxonomy" id="300179"/>
    <lineage>
        <taxon>Bacteria</taxon>
        <taxon>Bacillati</taxon>
        <taxon>Actinomycetota</taxon>
        <taxon>Actinomycetes</taxon>
        <taxon>Micrococcales</taxon>
        <taxon>Promicromonosporaceae</taxon>
        <taxon>Isoptericola</taxon>
    </lineage>
</organism>
<accession>A0ABP4VML9</accession>
<dbReference type="SUPFAM" id="SSF51735">
    <property type="entry name" value="NAD(P)-binding Rossmann-fold domains"/>
    <property type="match status" value="1"/>
</dbReference>
<dbReference type="Proteomes" id="UP001501138">
    <property type="component" value="Unassembled WGS sequence"/>
</dbReference>
<reference evidence="3" key="1">
    <citation type="journal article" date="2019" name="Int. J. Syst. Evol. Microbiol.">
        <title>The Global Catalogue of Microorganisms (GCM) 10K type strain sequencing project: providing services to taxonomists for standard genome sequencing and annotation.</title>
        <authorList>
            <consortium name="The Broad Institute Genomics Platform"/>
            <consortium name="The Broad Institute Genome Sequencing Center for Infectious Disease"/>
            <person name="Wu L."/>
            <person name="Ma J."/>
        </authorList>
    </citation>
    <scope>NUCLEOTIDE SEQUENCE [LARGE SCALE GENOMIC DNA]</scope>
    <source>
        <strain evidence="3">JCM 15589</strain>
    </source>
</reference>
<name>A0ABP4VML9_9MICO</name>
<evidence type="ECO:0000259" key="1">
    <source>
        <dbReference type="Pfam" id="PF01370"/>
    </source>
</evidence>
<dbReference type="PANTHER" id="PTHR48079:SF6">
    <property type="entry name" value="NAD(P)-BINDING DOMAIN-CONTAINING PROTEIN-RELATED"/>
    <property type="match status" value="1"/>
</dbReference>
<dbReference type="InterPro" id="IPR051783">
    <property type="entry name" value="NAD(P)-dependent_oxidoreduct"/>
</dbReference>
<evidence type="ECO:0000313" key="2">
    <source>
        <dbReference type="EMBL" id="GAA1730090.1"/>
    </source>
</evidence>
<dbReference type="Pfam" id="PF01370">
    <property type="entry name" value="Epimerase"/>
    <property type="match status" value="1"/>
</dbReference>
<gene>
    <name evidence="2" type="ORF">GCM10009809_27030</name>
</gene>